<dbReference type="OMA" id="YHESNII"/>
<dbReference type="Proteomes" id="UP000000724">
    <property type="component" value="Contig Pc00c13"/>
</dbReference>
<keyword evidence="3" id="KW-1185">Reference proteome</keyword>
<dbReference type="BioCyc" id="PCHR:PC13G11800-MONOMER"/>
<evidence type="ECO:0000256" key="1">
    <source>
        <dbReference type="SAM" id="MobiDB-lite"/>
    </source>
</evidence>
<proteinExistence type="predicted"/>
<feature type="region of interest" description="Disordered" evidence="1">
    <location>
        <begin position="41"/>
        <end position="64"/>
    </location>
</feature>
<reference evidence="2 3" key="1">
    <citation type="journal article" date="2008" name="Nat. Biotechnol.">
        <title>Genome sequencing and analysis of the filamentous fungus Penicillium chrysogenum.</title>
        <authorList>
            <person name="van den Berg M.A."/>
            <person name="Albang R."/>
            <person name="Albermann K."/>
            <person name="Badger J.H."/>
            <person name="Daran J.-M."/>
            <person name="Driessen A.J.M."/>
            <person name="Garcia-Estrada C."/>
            <person name="Fedorova N.D."/>
            <person name="Harris D.M."/>
            <person name="Heijne W.H.M."/>
            <person name="Joardar V.S."/>
            <person name="Kiel J.A.K.W."/>
            <person name="Kovalchuk A."/>
            <person name="Martin J.F."/>
            <person name="Nierman W.C."/>
            <person name="Nijland J.G."/>
            <person name="Pronk J.T."/>
            <person name="Roubos J.A."/>
            <person name="van der Klei I.J."/>
            <person name="van Peij N.N.M.E."/>
            <person name="Veenhuis M."/>
            <person name="von Doehren H."/>
            <person name="Wagner C."/>
            <person name="Wortman J.R."/>
            <person name="Bovenberg R.A.L."/>
        </authorList>
    </citation>
    <scope>NUCLEOTIDE SEQUENCE [LARGE SCALE GENOMIC DNA]</scope>
    <source>
        <strain evidence="3">ATCC 28089 / DSM 1075 / NRRL 1951 / Wisconsin 54-1255</strain>
    </source>
</reference>
<name>B6H513_PENRW</name>
<protein>
    <submittedName>
        <fullName evidence="2">Pc13g11800 protein</fullName>
    </submittedName>
</protein>
<dbReference type="OrthoDB" id="425534at2759"/>
<accession>B6H513</accession>
<sequence length="362" mass="40225">MEVPSDVRVEQQRQCHKCQDCNDFNNLNNFTRELLQDGLRSKSMGGESLGPPVDRAPASRLGKADSLPRWADTGALEASRAGPGQFPCIHSGLLPQSGRDDIPRFMNCALPPIWTLFSLFVICNYCNLNPEVIFLTRPLEWSNIEVPIDQFATEKPNSAKPKGFPIPLICLRSKNATQNLLLNPGGPGASGRPAKEHSGRGLPLTNIRPAWREQFNTHSILLPRRQDATGAVAHSLVMSQLMARDLRMNTELRKIILEEHDEDEDEFIPTIYDIYHESNIIRGTDPDWVQQHMGYVFLPEASPGMPAITSSKVQDLQITTIHTGDTVDIGGIHYLRGHRRALAVLTADTILLTELGGVKICE</sequence>
<dbReference type="AlphaFoldDB" id="B6H513"/>
<gene>
    <name evidence="2" type="ORF">Pc13g11800</name>
    <name evidence="2" type="ORF">PCH_Pc13g11800</name>
</gene>
<evidence type="ECO:0000313" key="2">
    <source>
        <dbReference type="EMBL" id="CAP92249.1"/>
    </source>
</evidence>
<dbReference type="VEuPathDB" id="FungiDB:PCH_Pc13g11800"/>
<dbReference type="HOGENOM" id="CLU_765260_0_0_1"/>
<evidence type="ECO:0000313" key="3">
    <source>
        <dbReference type="Proteomes" id="UP000000724"/>
    </source>
</evidence>
<organism evidence="2 3">
    <name type="scientific">Penicillium rubens (strain ATCC 28089 / DSM 1075 / NRRL 1951 / Wisconsin 54-1255)</name>
    <name type="common">Penicillium chrysogenum</name>
    <dbReference type="NCBI Taxonomy" id="500485"/>
    <lineage>
        <taxon>Eukaryota</taxon>
        <taxon>Fungi</taxon>
        <taxon>Dikarya</taxon>
        <taxon>Ascomycota</taxon>
        <taxon>Pezizomycotina</taxon>
        <taxon>Eurotiomycetes</taxon>
        <taxon>Eurotiomycetidae</taxon>
        <taxon>Eurotiales</taxon>
        <taxon>Aspergillaceae</taxon>
        <taxon>Penicillium</taxon>
        <taxon>Penicillium chrysogenum species complex</taxon>
    </lineage>
</organism>
<dbReference type="EMBL" id="AM920428">
    <property type="protein sequence ID" value="CAP92249.1"/>
    <property type="molecule type" value="Genomic_DNA"/>
</dbReference>